<evidence type="ECO:0000256" key="5">
    <source>
        <dbReference type="ARBA" id="ARBA00023163"/>
    </source>
</evidence>
<accession>A0A9W9XWW2</accession>
<dbReference type="InterPro" id="IPR007219">
    <property type="entry name" value="XnlR_reg_dom"/>
</dbReference>
<dbReference type="CDD" id="cd12148">
    <property type="entry name" value="fungal_TF_MHR"/>
    <property type="match status" value="1"/>
</dbReference>
<evidence type="ECO:0000256" key="2">
    <source>
        <dbReference type="ARBA" id="ARBA00022723"/>
    </source>
</evidence>
<dbReference type="InterPro" id="IPR036864">
    <property type="entry name" value="Zn2-C6_fun-type_DNA-bd_sf"/>
</dbReference>
<dbReference type="Proteomes" id="UP001149954">
    <property type="component" value="Unassembled WGS sequence"/>
</dbReference>
<dbReference type="InterPro" id="IPR050613">
    <property type="entry name" value="Sec_Metabolite_Reg"/>
</dbReference>
<dbReference type="EMBL" id="JAPWDS010000003">
    <property type="protein sequence ID" value="KAJ5504030.1"/>
    <property type="molecule type" value="Genomic_DNA"/>
</dbReference>
<gene>
    <name evidence="8" type="ORF">N7463_006904</name>
</gene>
<dbReference type="PANTHER" id="PTHR31001:SF85">
    <property type="entry name" value="ZN(II)2CYS6 TRANSCRIPTION FACTOR (EUROFUNG)"/>
    <property type="match status" value="1"/>
</dbReference>
<organism evidence="8 9">
    <name type="scientific">Penicillium fimorum</name>
    <dbReference type="NCBI Taxonomy" id="1882269"/>
    <lineage>
        <taxon>Eukaryota</taxon>
        <taxon>Fungi</taxon>
        <taxon>Dikarya</taxon>
        <taxon>Ascomycota</taxon>
        <taxon>Pezizomycotina</taxon>
        <taxon>Eurotiomycetes</taxon>
        <taxon>Eurotiomycetidae</taxon>
        <taxon>Eurotiales</taxon>
        <taxon>Aspergillaceae</taxon>
        <taxon>Penicillium</taxon>
    </lineage>
</organism>
<keyword evidence="2" id="KW-0479">Metal-binding</keyword>
<dbReference type="SUPFAM" id="SSF57701">
    <property type="entry name" value="Zn2/Cys6 DNA-binding domain"/>
    <property type="match status" value="1"/>
</dbReference>
<dbReference type="GO" id="GO:0005634">
    <property type="term" value="C:nucleus"/>
    <property type="evidence" value="ECO:0007669"/>
    <property type="project" value="UniProtKB-SubCell"/>
</dbReference>
<dbReference type="SMART" id="SM00906">
    <property type="entry name" value="Fungal_trans"/>
    <property type="match status" value="1"/>
</dbReference>
<evidence type="ECO:0000256" key="4">
    <source>
        <dbReference type="ARBA" id="ARBA00023125"/>
    </source>
</evidence>
<evidence type="ECO:0000256" key="3">
    <source>
        <dbReference type="ARBA" id="ARBA00023015"/>
    </source>
</evidence>
<dbReference type="Pfam" id="PF00172">
    <property type="entry name" value="Zn_clus"/>
    <property type="match status" value="1"/>
</dbReference>
<feature type="domain" description="Zn(2)-C6 fungal-type" evidence="7">
    <location>
        <begin position="13"/>
        <end position="42"/>
    </location>
</feature>
<keyword evidence="4" id="KW-0238">DNA-binding</keyword>
<dbReference type="InterPro" id="IPR001138">
    <property type="entry name" value="Zn2Cys6_DnaBD"/>
</dbReference>
<keyword evidence="9" id="KW-1185">Reference proteome</keyword>
<evidence type="ECO:0000256" key="1">
    <source>
        <dbReference type="ARBA" id="ARBA00004123"/>
    </source>
</evidence>
<proteinExistence type="predicted"/>
<dbReference type="GO" id="GO:0008270">
    <property type="term" value="F:zinc ion binding"/>
    <property type="evidence" value="ECO:0007669"/>
    <property type="project" value="InterPro"/>
</dbReference>
<dbReference type="OrthoDB" id="2269373at2759"/>
<dbReference type="PROSITE" id="PS50048">
    <property type="entry name" value="ZN2_CY6_FUNGAL_2"/>
    <property type="match status" value="1"/>
</dbReference>
<dbReference type="Gene3D" id="4.10.240.10">
    <property type="entry name" value="Zn(2)-C6 fungal-type DNA-binding domain"/>
    <property type="match status" value="1"/>
</dbReference>
<protein>
    <recommendedName>
        <fullName evidence="7">Zn(2)-C6 fungal-type domain-containing protein</fullName>
    </recommendedName>
</protein>
<keyword evidence="3" id="KW-0805">Transcription regulation</keyword>
<dbReference type="GO" id="GO:0006351">
    <property type="term" value="P:DNA-templated transcription"/>
    <property type="evidence" value="ECO:0007669"/>
    <property type="project" value="InterPro"/>
</dbReference>
<evidence type="ECO:0000259" key="7">
    <source>
        <dbReference type="PROSITE" id="PS50048"/>
    </source>
</evidence>
<reference evidence="8" key="2">
    <citation type="journal article" date="2023" name="IMA Fungus">
        <title>Comparative genomic study of the Penicillium genus elucidates a diverse pangenome and 15 lateral gene transfer events.</title>
        <authorList>
            <person name="Petersen C."/>
            <person name="Sorensen T."/>
            <person name="Nielsen M.R."/>
            <person name="Sondergaard T.E."/>
            <person name="Sorensen J.L."/>
            <person name="Fitzpatrick D.A."/>
            <person name="Frisvad J.C."/>
            <person name="Nielsen K.L."/>
        </authorList>
    </citation>
    <scope>NUCLEOTIDE SEQUENCE</scope>
    <source>
        <strain evidence="8">IBT 29495</strain>
    </source>
</reference>
<keyword evidence="6" id="KW-0539">Nucleus</keyword>
<keyword evidence="5" id="KW-0804">Transcription</keyword>
<dbReference type="SMART" id="SM00066">
    <property type="entry name" value="GAL4"/>
    <property type="match status" value="1"/>
</dbReference>
<sequence>MLSSGPRITRGHSCDFCQQRKVRCDGHRPCSTCLRNEQECIRRIGPKTQGRKKKDSGVAGVADHLARRLELCERALKAHGISLEDRDEPDKKPSLRLTNSSWSAPEGHLISETAQSRYVENPLWQGLTTELSRCSSVADESESEPLHNGNGYGDGEALLFQSSITIGVRSIHPETPQIFQLWQIFLNNVNPIVKLLHAPSTQQLILEAASDLSHISRPMEALLFSMHLCAVASMDDETNRRVLGASRSDLMTRFSRAAEQALINANFLRSTNILILQALSLYLRIQLATRQRYDAQTRWLLTGIASRISRTMGLHRERSLALLPVFEREMRRRLWWQILLMDSRAAQLCGVAMNAYSYHFWDTERPRNVSDSDLSPSMQELPRDRPGVTEMLFCEIRFEIGDCMRKLTAMENQPAVGTMAERMITEERAIDTLEGQLEDTYLKYCDPSIPFHQLALYLARSSVCQMRLGTRHPRRCADLSPDDRDQLFSLGLQVLTYDNLTYANHDLQPYLWHVGMSFPFEAFILVVTELSSRREGVRVDQAWAKVDQAYHDHADLITASKTNTLFFALGTLTLRAWEMRMAWMRRGPILSQPVEPQSVARLRALRGESRVPSPTPIPVGGPLMLSSASGNWIPGELDSSMIGVENLGASTMDISQIDWECWQNLIHEHVDHF</sequence>
<comment type="subcellular location">
    <subcellularLocation>
        <location evidence="1">Nucleus</location>
    </subcellularLocation>
</comment>
<evidence type="ECO:0000256" key="6">
    <source>
        <dbReference type="ARBA" id="ARBA00023242"/>
    </source>
</evidence>
<dbReference type="Pfam" id="PF04082">
    <property type="entry name" value="Fungal_trans"/>
    <property type="match status" value="1"/>
</dbReference>
<dbReference type="GO" id="GO:0000981">
    <property type="term" value="F:DNA-binding transcription factor activity, RNA polymerase II-specific"/>
    <property type="evidence" value="ECO:0007669"/>
    <property type="project" value="InterPro"/>
</dbReference>
<dbReference type="AlphaFoldDB" id="A0A9W9XWW2"/>
<evidence type="ECO:0000313" key="9">
    <source>
        <dbReference type="Proteomes" id="UP001149954"/>
    </source>
</evidence>
<dbReference type="GO" id="GO:0003677">
    <property type="term" value="F:DNA binding"/>
    <property type="evidence" value="ECO:0007669"/>
    <property type="project" value="UniProtKB-KW"/>
</dbReference>
<comment type="caution">
    <text evidence="8">The sequence shown here is derived from an EMBL/GenBank/DDBJ whole genome shotgun (WGS) entry which is preliminary data.</text>
</comment>
<evidence type="ECO:0000313" key="8">
    <source>
        <dbReference type="EMBL" id="KAJ5504030.1"/>
    </source>
</evidence>
<reference evidence="8" key="1">
    <citation type="submission" date="2022-12" db="EMBL/GenBank/DDBJ databases">
        <authorList>
            <person name="Petersen C."/>
        </authorList>
    </citation>
    <scope>NUCLEOTIDE SEQUENCE</scope>
    <source>
        <strain evidence="8">IBT 29495</strain>
    </source>
</reference>
<name>A0A9W9XWW2_9EURO</name>
<dbReference type="CDD" id="cd00067">
    <property type="entry name" value="GAL4"/>
    <property type="match status" value="1"/>
</dbReference>
<dbReference type="PANTHER" id="PTHR31001">
    <property type="entry name" value="UNCHARACTERIZED TRANSCRIPTIONAL REGULATORY PROTEIN"/>
    <property type="match status" value="1"/>
</dbReference>